<dbReference type="InterPro" id="IPR001851">
    <property type="entry name" value="ABC_transp_permease"/>
</dbReference>
<dbReference type="Proteomes" id="UP001589862">
    <property type="component" value="Unassembled WGS sequence"/>
</dbReference>
<gene>
    <name evidence="8" type="ORF">ACFFFR_09295</name>
</gene>
<feature type="transmembrane region" description="Helical" evidence="7">
    <location>
        <begin position="178"/>
        <end position="198"/>
    </location>
</feature>
<evidence type="ECO:0000256" key="4">
    <source>
        <dbReference type="ARBA" id="ARBA00022989"/>
    </source>
</evidence>
<evidence type="ECO:0000313" key="9">
    <source>
        <dbReference type="Proteomes" id="UP001589862"/>
    </source>
</evidence>
<feature type="transmembrane region" description="Helical" evidence="7">
    <location>
        <begin position="263"/>
        <end position="280"/>
    </location>
</feature>
<evidence type="ECO:0000256" key="5">
    <source>
        <dbReference type="ARBA" id="ARBA00023136"/>
    </source>
</evidence>
<evidence type="ECO:0000256" key="2">
    <source>
        <dbReference type="ARBA" id="ARBA00022475"/>
    </source>
</evidence>
<feature type="transmembrane region" description="Helical" evidence="7">
    <location>
        <begin position="121"/>
        <end position="144"/>
    </location>
</feature>
<feature type="transmembrane region" description="Helical" evidence="7">
    <location>
        <begin position="54"/>
        <end position="74"/>
    </location>
</feature>
<accession>A0ABV6PBR6</accession>
<keyword evidence="4 7" id="KW-1133">Transmembrane helix</keyword>
<evidence type="ECO:0000256" key="1">
    <source>
        <dbReference type="ARBA" id="ARBA00004651"/>
    </source>
</evidence>
<evidence type="ECO:0000313" key="8">
    <source>
        <dbReference type="EMBL" id="MFC0582570.1"/>
    </source>
</evidence>
<dbReference type="RefSeq" id="WP_377459827.1">
    <property type="nucleotide sequence ID" value="NZ_JBHLUB010000031.1"/>
</dbReference>
<feature type="transmembrane region" description="Helical" evidence="7">
    <location>
        <begin position="230"/>
        <end position="251"/>
    </location>
</feature>
<comment type="subcellular location">
    <subcellularLocation>
        <location evidence="1">Cell membrane</location>
        <topology evidence="1">Multi-pass membrane protein</topology>
    </subcellularLocation>
</comment>
<evidence type="ECO:0000256" key="7">
    <source>
        <dbReference type="SAM" id="Phobius"/>
    </source>
</evidence>
<protein>
    <submittedName>
        <fullName evidence="8">ABC transporter permease</fullName>
    </submittedName>
</protein>
<comment type="caution">
    <text evidence="8">The sequence shown here is derived from an EMBL/GenBank/DDBJ whole genome shotgun (WGS) entry which is preliminary data.</text>
</comment>
<feature type="transmembrane region" description="Helical" evidence="7">
    <location>
        <begin position="204"/>
        <end position="225"/>
    </location>
</feature>
<reference evidence="8 9" key="1">
    <citation type="submission" date="2024-09" db="EMBL/GenBank/DDBJ databases">
        <authorList>
            <person name="Sun Q."/>
            <person name="Mori K."/>
        </authorList>
    </citation>
    <scope>NUCLEOTIDE SEQUENCE [LARGE SCALE GENOMIC DNA]</scope>
    <source>
        <strain evidence="8 9">NCAIM B.02604</strain>
    </source>
</reference>
<organism evidence="8 9">
    <name type="scientific">Micrococcoides hystricis</name>
    <dbReference type="NCBI Taxonomy" id="1572761"/>
    <lineage>
        <taxon>Bacteria</taxon>
        <taxon>Bacillati</taxon>
        <taxon>Actinomycetota</taxon>
        <taxon>Actinomycetes</taxon>
        <taxon>Micrococcales</taxon>
        <taxon>Micrococcaceae</taxon>
        <taxon>Micrococcoides</taxon>
    </lineage>
</organism>
<feature type="transmembrane region" description="Helical" evidence="7">
    <location>
        <begin position="81"/>
        <end position="101"/>
    </location>
</feature>
<feature type="compositionally biased region" description="Polar residues" evidence="6">
    <location>
        <begin position="310"/>
        <end position="320"/>
    </location>
</feature>
<keyword evidence="3 7" id="KW-0812">Transmembrane</keyword>
<keyword evidence="5 7" id="KW-0472">Membrane</keyword>
<dbReference type="CDD" id="cd06574">
    <property type="entry name" value="TM_PBP1_branched-chain-AA_like"/>
    <property type="match status" value="1"/>
</dbReference>
<dbReference type="PANTHER" id="PTHR32196:SF69">
    <property type="entry name" value="BRANCHED-CHAIN AMINO ACID TRANSPORT SYSTEM, PERMEASE PROTEIN"/>
    <property type="match status" value="1"/>
</dbReference>
<proteinExistence type="predicted"/>
<keyword evidence="2" id="KW-1003">Cell membrane</keyword>
<evidence type="ECO:0000256" key="6">
    <source>
        <dbReference type="SAM" id="MobiDB-lite"/>
    </source>
</evidence>
<feature type="region of interest" description="Disordered" evidence="6">
    <location>
        <begin position="291"/>
        <end position="320"/>
    </location>
</feature>
<evidence type="ECO:0000256" key="3">
    <source>
        <dbReference type="ARBA" id="ARBA00022692"/>
    </source>
</evidence>
<dbReference type="Pfam" id="PF02653">
    <property type="entry name" value="BPD_transp_2"/>
    <property type="match status" value="1"/>
</dbReference>
<dbReference type="EMBL" id="JBHLUB010000031">
    <property type="protein sequence ID" value="MFC0582570.1"/>
    <property type="molecule type" value="Genomic_DNA"/>
</dbReference>
<sequence>MASAVELGLIYAIVALGVYITFRILDFPDLTVDGSFTTGAGTAAIWIANGGNPWIGTIVAFFVGSLAGLITGLLHTKGGINGLLAGIITMIGLWSINLRIMQRSNISLLGEDSIFTPLEDARLMGGWISVGILAITVLAIKFILDYFLKTNVGTALQATGDNEGMIRSFGVNTDNMKILGLMISNALVGLAGAIFAQYNGSADISMGIGIIVAGLASVILGQAILGTRSIFFATLGVIVGAILYRLFISWAMGLGLNVNDMKLISAVLVVIALLLPKWNLFKKLNRKRSGGGAVPLEHDPASAEGADVSAASTTEEAVQR</sequence>
<keyword evidence="9" id="KW-1185">Reference proteome</keyword>
<dbReference type="PANTHER" id="PTHR32196">
    <property type="entry name" value="ABC TRANSPORTER PERMEASE PROTEIN YPHD-RELATED-RELATED"/>
    <property type="match status" value="1"/>
</dbReference>
<name>A0ABV6PBR6_9MICC</name>
<feature type="transmembrane region" description="Helical" evidence="7">
    <location>
        <begin position="7"/>
        <end position="25"/>
    </location>
</feature>